<reference evidence="5" key="1">
    <citation type="submission" date="2019-02" db="EMBL/GenBank/DDBJ databases">
        <authorList>
            <person name="Gruber-Vodicka R. H."/>
            <person name="Seah K. B. B."/>
        </authorList>
    </citation>
    <scope>NUCLEOTIDE SEQUENCE</scope>
    <source>
        <strain evidence="4">BECK_BZ123</strain>
        <strain evidence="3">BECK_BZ125</strain>
        <strain evidence="5">BECK_BZ126</strain>
    </source>
</reference>
<dbReference type="SUPFAM" id="SSF48452">
    <property type="entry name" value="TPR-like"/>
    <property type="match status" value="1"/>
</dbReference>
<feature type="compositionally biased region" description="Basic and acidic residues" evidence="1">
    <location>
        <begin position="82"/>
        <end position="93"/>
    </location>
</feature>
<keyword evidence="2" id="KW-1133">Transmembrane helix</keyword>
<dbReference type="EMBL" id="CAADFT010000050">
    <property type="protein sequence ID" value="VFK45537.1"/>
    <property type="molecule type" value="Genomic_DNA"/>
</dbReference>
<dbReference type="Pfam" id="PF13432">
    <property type="entry name" value="TPR_16"/>
    <property type="match status" value="1"/>
</dbReference>
<feature type="compositionally biased region" description="Polar residues" evidence="1">
    <location>
        <begin position="234"/>
        <end position="244"/>
    </location>
</feature>
<dbReference type="Pfam" id="PF14559">
    <property type="entry name" value="TPR_19"/>
    <property type="match status" value="1"/>
</dbReference>
<gene>
    <name evidence="4" type="ORF">BECKTC1821D_GA0114238_10504</name>
    <name evidence="3" type="ORF">BECKTC1821E_GA0114239_105015</name>
    <name evidence="5" type="ORF">BECKTC1821F_GA0114240_105314</name>
</gene>
<feature type="region of interest" description="Disordered" evidence="1">
    <location>
        <begin position="228"/>
        <end position="278"/>
    </location>
</feature>
<accession>A0A451A506</accession>
<dbReference type="EMBL" id="CAADFS010000050">
    <property type="protein sequence ID" value="VFK47703.1"/>
    <property type="molecule type" value="Genomic_DNA"/>
</dbReference>
<dbReference type="EMBL" id="CAADFW010000053">
    <property type="protein sequence ID" value="VFK61106.1"/>
    <property type="molecule type" value="Genomic_DNA"/>
</dbReference>
<evidence type="ECO:0000313" key="4">
    <source>
        <dbReference type="EMBL" id="VFK47703.1"/>
    </source>
</evidence>
<dbReference type="SMART" id="SM00028">
    <property type="entry name" value="TPR"/>
    <property type="match status" value="4"/>
</dbReference>
<evidence type="ECO:0000313" key="5">
    <source>
        <dbReference type="EMBL" id="VFK61106.1"/>
    </source>
</evidence>
<dbReference type="InterPro" id="IPR019734">
    <property type="entry name" value="TPR_rpt"/>
</dbReference>
<evidence type="ECO:0000313" key="3">
    <source>
        <dbReference type="EMBL" id="VFK45537.1"/>
    </source>
</evidence>
<feature type="transmembrane region" description="Helical" evidence="2">
    <location>
        <begin position="137"/>
        <end position="158"/>
    </location>
</feature>
<dbReference type="AlphaFoldDB" id="A0A451A506"/>
<protein>
    <submittedName>
        <fullName evidence="5">Tetratricopeptide repeat-containing protein</fullName>
    </submittedName>
</protein>
<dbReference type="InterPro" id="IPR011990">
    <property type="entry name" value="TPR-like_helical_dom_sf"/>
</dbReference>
<feature type="region of interest" description="Disordered" evidence="1">
    <location>
        <begin position="1"/>
        <end position="123"/>
    </location>
</feature>
<sequence length="489" mass="53524">MNPLMSALQKAEGAKWYADSQTGSERLGESDLPGISPPEISSPKEQPPASGESAPDWSLAPITPVPEGTRPEGGSSFAPASNRREDRSRALERDDFEPGSFPTSASRETSGHDAGGVRSPSAWETRRAMARGRYRRILFWGVLPLFLSGVVAGAYVVWKVARHASYAPEESSPFPAHAEPAKGIVGNGGDFAGESSDTVSIPLRVPARTDAATDERAPRVAATPAALPKAFDHASNSGAATQGSIRIEERRTSRAPGSLSIRGTSPKDVSRRKDMDPEPQLDRIRITRARAPNSLHAMLVAGFDAFERGDDASASAAYRKVLRKRPDDRDALLGLAAVAMRERQWESAANHYLRILRRNPKDSVAQAALIGIRDNLDPALGEGRIKQLLEKEPDAPHLHFSLGNLYSRQSRWIDAERAYFNAYRMDDANADYCHNLAVSLDHLARRSAALTYYRRSLELAGERSLPPRFDPKVVLRRIDVIESALDVRK</sequence>
<feature type="compositionally biased region" description="Basic and acidic residues" evidence="1">
    <location>
        <begin position="268"/>
        <end position="278"/>
    </location>
</feature>
<evidence type="ECO:0000256" key="1">
    <source>
        <dbReference type="SAM" id="MobiDB-lite"/>
    </source>
</evidence>
<keyword evidence="2" id="KW-0472">Membrane</keyword>
<organism evidence="5">
    <name type="scientific">Candidatus Kentrum sp. TC</name>
    <dbReference type="NCBI Taxonomy" id="2126339"/>
    <lineage>
        <taxon>Bacteria</taxon>
        <taxon>Pseudomonadati</taxon>
        <taxon>Pseudomonadota</taxon>
        <taxon>Gammaproteobacteria</taxon>
        <taxon>Candidatus Kentrum</taxon>
    </lineage>
</organism>
<evidence type="ECO:0000256" key="2">
    <source>
        <dbReference type="SAM" id="Phobius"/>
    </source>
</evidence>
<name>A0A451A506_9GAMM</name>
<dbReference type="Gene3D" id="1.25.40.10">
    <property type="entry name" value="Tetratricopeptide repeat domain"/>
    <property type="match status" value="2"/>
</dbReference>
<proteinExistence type="predicted"/>
<keyword evidence="2" id="KW-0812">Transmembrane</keyword>